<organism evidence="1">
    <name type="scientific">marine sediment metagenome</name>
    <dbReference type="NCBI Taxonomy" id="412755"/>
    <lineage>
        <taxon>unclassified sequences</taxon>
        <taxon>metagenomes</taxon>
        <taxon>ecological metagenomes</taxon>
    </lineage>
</organism>
<dbReference type="SUPFAM" id="SSF56235">
    <property type="entry name" value="N-terminal nucleophile aminohydrolases (Ntn hydrolases)"/>
    <property type="match status" value="1"/>
</dbReference>
<reference evidence="1" key="1">
    <citation type="journal article" date="2015" name="Nature">
        <title>Complex archaea that bridge the gap between prokaryotes and eukaryotes.</title>
        <authorList>
            <person name="Spang A."/>
            <person name="Saw J.H."/>
            <person name="Jorgensen S.L."/>
            <person name="Zaremba-Niedzwiedzka K."/>
            <person name="Martijn J."/>
            <person name="Lind A.E."/>
            <person name="van Eijk R."/>
            <person name="Schleper C."/>
            <person name="Guy L."/>
            <person name="Ettema T.J."/>
        </authorList>
    </citation>
    <scope>NUCLEOTIDE SEQUENCE</scope>
</reference>
<evidence type="ECO:0000313" key="1">
    <source>
        <dbReference type="EMBL" id="KKK87317.1"/>
    </source>
</evidence>
<evidence type="ECO:0008006" key="2">
    <source>
        <dbReference type="Google" id="ProtNLM"/>
    </source>
</evidence>
<dbReference type="AlphaFoldDB" id="A0A0F8Z0P3"/>
<dbReference type="InterPro" id="IPR029055">
    <property type="entry name" value="Ntn_hydrolases_N"/>
</dbReference>
<dbReference type="EMBL" id="LAZR01050457">
    <property type="protein sequence ID" value="KKK87317.1"/>
    <property type="molecule type" value="Genomic_DNA"/>
</dbReference>
<proteinExistence type="predicted"/>
<protein>
    <recommendedName>
        <fullName evidence="2">Proteasome endopeptidase complex</fullName>
    </recommendedName>
</protein>
<name>A0A0F8Z0P3_9ZZZZ</name>
<dbReference type="Gene3D" id="3.60.20.10">
    <property type="entry name" value="Glutamine Phosphoribosylpyrophosphate, subunit 1, domain 1"/>
    <property type="match status" value="1"/>
</dbReference>
<comment type="caution">
    <text evidence="1">The sequence shown here is derived from an EMBL/GenBank/DDBJ whole genome shotgun (WGS) entry which is preliminary data.</text>
</comment>
<gene>
    <name evidence="1" type="ORF">LCGC14_2754450</name>
</gene>
<sequence length="161" mass="17968">MTTIVVDRRRRIMVSDNQNTLGGIPTPCRKIWRIGEGPNEGTLVGTSGAPVPCFIFMNWYKHHSEHDFTEVMDDNAILGIGYDDGEDFWCVLLTPDNKIMIVDRFFCPEEIPVQYYAVGSGGNIALGAMDAGATAEEAVKIACRRDTYTSAMYRPLQVEEL</sequence>
<accession>A0A0F8Z0P3</accession>